<gene>
    <name evidence="3" type="ORF">D1869_03295</name>
    <name evidence="2" type="ORF">HNQ62_002180</name>
</gene>
<sequence>MMRLSEFLRENSPWEEYVNHEFVREMIDGTLPQKKFRYYLLQDAKYVEEMLRALLRASALAPLDKSLKLLHVILSSRDKGTEVNNYLYSRLGITQDEIRRTKMNDVNYAYTRHLNYWAERSWEFFLVAWTPCMWGYFEIGRKVVNSTNDLYKAWASFYSSDDYKKRVDIILENLNSIEVDKDLASEIFNRSVKYEIQFWDSALTI</sequence>
<feature type="domain" description="Thiaminase-2/PQQC" evidence="1">
    <location>
        <begin position="14"/>
        <end position="203"/>
    </location>
</feature>
<dbReference type="InterPro" id="IPR004305">
    <property type="entry name" value="Thiaminase-2/PQQC"/>
</dbReference>
<dbReference type="RefSeq" id="WP_156013892.1">
    <property type="nucleotide sequence ID" value="NZ_CP045484.1"/>
</dbReference>
<dbReference type="AlphaFoldDB" id="A0A650CEW2"/>
<proteinExistence type="predicted"/>
<dbReference type="PANTHER" id="PTHR43198:SF2">
    <property type="entry name" value="SI:CH1073-67J19.1-RELATED"/>
    <property type="match status" value="1"/>
</dbReference>
<protein>
    <submittedName>
        <fullName evidence="3">TenA family protein</fullName>
    </submittedName>
    <submittedName>
        <fullName evidence="2">Thiaminase</fullName>
    </submittedName>
</protein>
<dbReference type="GeneID" id="42800239"/>
<keyword evidence="4" id="KW-1185">Reference proteome</keyword>
<dbReference type="EMBL" id="JACHFY010000015">
    <property type="protein sequence ID" value="MBB5254406.1"/>
    <property type="molecule type" value="Genomic_DNA"/>
</dbReference>
<dbReference type="Proteomes" id="UP000582213">
    <property type="component" value="Unassembled WGS sequence"/>
</dbReference>
<dbReference type="InterPro" id="IPR016084">
    <property type="entry name" value="Haem_Oase-like_multi-hlx"/>
</dbReference>
<dbReference type="Gene3D" id="1.20.910.10">
    <property type="entry name" value="Heme oxygenase-like"/>
    <property type="match status" value="1"/>
</dbReference>
<evidence type="ECO:0000259" key="1">
    <source>
        <dbReference type="Pfam" id="PF03070"/>
    </source>
</evidence>
<dbReference type="Pfam" id="PF03070">
    <property type="entry name" value="TENA_THI-4"/>
    <property type="match status" value="1"/>
</dbReference>
<organism evidence="3 4">
    <name type="scientific">Sulfurisphaera ohwakuensis</name>
    <dbReference type="NCBI Taxonomy" id="69656"/>
    <lineage>
        <taxon>Archaea</taxon>
        <taxon>Thermoproteota</taxon>
        <taxon>Thermoprotei</taxon>
        <taxon>Sulfolobales</taxon>
        <taxon>Sulfolobaceae</taxon>
        <taxon>Sulfurisphaera</taxon>
    </lineage>
</organism>
<evidence type="ECO:0000313" key="3">
    <source>
        <dbReference type="EMBL" id="QGR16334.1"/>
    </source>
</evidence>
<evidence type="ECO:0000313" key="5">
    <source>
        <dbReference type="Proteomes" id="UP000582213"/>
    </source>
</evidence>
<dbReference type="KEGG" id="soh:D1869_03295"/>
<dbReference type="GO" id="GO:0005829">
    <property type="term" value="C:cytosol"/>
    <property type="evidence" value="ECO:0007669"/>
    <property type="project" value="TreeGrafter"/>
</dbReference>
<reference evidence="3 4" key="1">
    <citation type="submission" date="2019-10" db="EMBL/GenBank/DDBJ databases">
        <title>Genome Sequences from Six Type Strain Members of the Archaeal Family Sulfolobaceae: Acidianus ambivalens, Acidianus infernus, Metallosphaera prunae, Stygiolobus azoricus, Sulfolobus metallicus, and Sulfurisphaera ohwakuensis.</title>
        <authorList>
            <person name="Counts J.A."/>
            <person name="Kelly R.M."/>
        </authorList>
    </citation>
    <scope>NUCLEOTIDE SEQUENCE [LARGE SCALE GENOMIC DNA]</scope>
    <source>
        <strain evidence="3 4">TA-1</strain>
    </source>
</reference>
<dbReference type="InterPro" id="IPR050967">
    <property type="entry name" value="Thiamine_Salvage_TenA"/>
</dbReference>
<dbReference type="EMBL" id="CP045484">
    <property type="protein sequence ID" value="QGR16334.1"/>
    <property type="molecule type" value="Genomic_DNA"/>
</dbReference>
<dbReference type="PANTHER" id="PTHR43198">
    <property type="entry name" value="BIFUNCTIONAL TH2 PROTEIN"/>
    <property type="match status" value="1"/>
</dbReference>
<dbReference type="SUPFAM" id="SSF48613">
    <property type="entry name" value="Heme oxygenase-like"/>
    <property type="match status" value="1"/>
</dbReference>
<dbReference type="Proteomes" id="UP000427373">
    <property type="component" value="Chromosome"/>
</dbReference>
<evidence type="ECO:0000313" key="4">
    <source>
        <dbReference type="Proteomes" id="UP000427373"/>
    </source>
</evidence>
<reference evidence="2 5" key="2">
    <citation type="submission" date="2020-08" db="EMBL/GenBank/DDBJ databases">
        <title>Genomic Encyclopedia of Type Strains, Phase IV (KMG-IV): sequencing the most valuable type-strain genomes for metagenomic binning, comparative biology and taxonomic classification.</title>
        <authorList>
            <person name="Goeker M."/>
        </authorList>
    </citation>
    <scope>NUCLEOTIDE SEQUENCE [LARGE SCALE GENOMIC DNA]</scope>
    <source>
        <strain evidence="2 5">DSM 12421</strain>
    </source>
</reference>
<name>A0A650CEW2_SULOH</name>
<dbReference type="OrthoDB" id="85443at2157"/>
<evidence type="ECO:0000313" key="2">
    <source>
        <dbReference type="EMBL" id="MBB5254406.1"/>
    </source>
</evidence>
<accession>A0A650CEW2</accession>